<reference evidence="1" key="2">
    <citation type="submission" date="2023-06" db="EMBL/GenBank/DDBJ databases">
        <authorList>
            <consortium name="Lawrence Berkeley National Laboratory"/>
            <person name="Haridas S."/>
            <person name="Hensen N."/>
            <person name="Bonometti L."/>
            <person name="Westerberg I."/>
            <person name="Brannstrom I.O."/>
            <person name="Guillou S."/>
            <person name="Cros-Aarteil S."/>
            <person name="Calhoun S."/>
            <person name="Kuo A."/>
            <person name="Mondo S."/>
            <person name="Pangilinan J."/>
            <person name="Riley R."/>
            <person name="Labutti K."/>
            <person name="Andreopoulos B."/>
            <person name="Lipzen A."/>
            <person name="Chen C."/>
            <person name="Yanf M."/>
            <person name="Daum C."/>
            <person name="Ng V."/>
            <person name="Clum A."/>
            <person name="Steindorff A."/>
            <person name="Ohm R."/>
            <person name="Martin F."/>
            <person name="Silar P."/>
            <person name="Natvig D."/>
            <person name="Lalanne C."/>
            <person name="Gautier V."/>
            <person name="Ament-Velasquez S.L."/>
            <person name="Kruys A."/>
            <person name="Hutchinson M.I."/>
            <person name="Powell A.J."/>
            <person name="Barry K."/>
            <person name="Miller A.N."/>
            <person name="Grigoriev I.V."/>
            <person name="Debuchy R."/>
            <person name="Gladieux P."/>
            <person name="Thoren M.H."/>
            <person name="Johannesson H."/>
        </authorList>
    </citation>
    <scope>NUCLEOTIDE SEQUENCE</scope>
    <source>
        <strain evidence="1">CBS 958.72</strain>
    </source>
</reference>
<reference evidence="1" key="1">
    <citation type="journal article" date="2023" name="Mol. Phylogenet. Evol.">
        <title>Genome-scale phylogeny and comparative genomics of the fungal order Sordariales.</title>
        <authorList>
            <person name="Hensen N."/>
            <person name="Bonometti L."/>
            <person name="Westerberg I."/>
            <person name="Brannstrom I.O."/>
            <person name="Guillou S."/>
            <person name="Cros-Aarteil S."/>
            <person name="Calhoun S."/>
            <person name="Haridas S."/>
            <person name="Kuo A."/>
            <person name="Mondo S."/>
            <person name="Pangilinan J."/>
            <person name="Riley R."/>
            <person name="LaButti K."/>
            <person name="Andreopoulos B."/>
            <person name="Lipzen A."/>
            <person name="Chen C."/>
            <person name="Yan M."/>
            <person name="Daum C."/>
            <person name="Ng V."/>
            <person name="Clum A."/>
            <person name="Steindorff A."/>
            <person name="Ohm R.A."/>
            <person name="Martin F."/>
            <person name="Silar P."/>
            <person name="Natvig D.O."/>
            <person name="Lalanne C."/>
            <person name="Gautier V."/>
            <person name="Ament-Velasquez S.L."/>
            <person name="Kruys A."/>
            <person name="Hutchinson M.I."/>
            <person name="Powell A.J."/>
            <person name="Barry K."/>
            <person name="Miller A.N."/>
            <person name="Grigoriev I.V."/>
            <person name="Debuchy R."/>
            <person name="Gladieux P."/>
            <person name="Hiltunen Thoren M."/>
            <person name="Johannesson H."/>
        </authorList>
    </citation>
    <scope>NUCLEOTIDE SEQUENCE</scope>
    <source>
        <strain evidence="1">CBS 958.72</strain>
    </source>
</reference>
<sequence length="495" mass="56786">MVALSFRDLARELRDMVYEYYVAIDGGYIFNLESGKLKAASPRAHLFALQQTCKRVADELTGLALTHNLVTFSTIPCMRDRAFLVEFLFNLYFRFQVHAVIQHFDEKPASNSLREAVARHYPSFLPCLNASPDDWAPEDPDINVVRDVCDGNIGVARSSCHEFADFVLHHLEPDNATYPDAVRLRLSDKYWDIPSDEELDKMVKALRPTVAELEADHGPIIEFDGLWEENRFLYRFSAAAAAIRFLRSNPSSRVHIRRILLDEDREAVAYPETHGKGLVPFCTENPHIRIERRVSLWKNMFSSICHSMRPSMWRSYGAEHHQKHRFEDSYLNDWYSRIGHCSVSNSVAKWALEALGLPGSISVVLDCDSTPERCSQMLEEAVVQDAVWQKAQEECFARQLLPPPPIWEWRSIHSTNAFICQDFPKIVQDIVNGTSVISCNFPINGFSDIDVEQLIWDHRGMSRRLLRGGRLEHTRTIPSRTSFVKQTKIVRFSGS</sequence>
<dbReference type="EMBL" id="JAULSN010000007">
    <property type="protein sequence ID" value="KAK3367061.1"/>
    <property type="molecule type" value="Genomic_DNA"/>
</dbReference>
<dbReference type="AlphaFoldDB" id="A0AAE0N170"/>
<protein>
    <submittedName>
        <fullName evidence="1">Uncharacterized protein</fullName>
    </submittedName>
</protein>
<comment type="caution">
    <text evidence="1">The sequence shown here is derived from an EMBL/GenBank/DDBJ whole genome shotgun (WGS) entry which is preliminary data.</text>
</comment>
<evidence type="ECO:0000313" key="1">
    <source>
        <dbReference type="EMBL" id="KAK3367061.1"/>
    </source>
</evidence>
<keyword evidence="2" id="KW-1185">Reference proteome</keyword>
<organism evidence="1 2">
    <name type="scientific">Lasiosphaeria ovina</name>
    <dbReference type="NCBI Taxonomy" id="92902"/>
    <lineage>
        <taxon>Eukaryota</taxon>
        <taxon>Fungi</taxon>
        <taxon>Dikarya</taxon>
        <taxon>Ascomycota</taxon>
        <taxon>Pezizomycotina</taxon>
        <taxon>Sordariomycetes</taxon>
        <taxon>Sordariomycetidae</taxon>
        <taxon>Sordariales</taxon>
        <taxon>Lasiosphaeriaceae</taxon>
        <taxon>Lasiosphaeria</taxon>
    </lineage>
</organism>
<dbReference type="Proteomes" id="UP001287356">
    <property type="component" value="Unassembled WGS sequence"/>
</dbReference>
<evidence type="ECO:0000313" key="2">
    <source>
        <dbReference type="Proteomes" id="UP001287356"/>
    </source>
</evidence>
<gene>
    <name evidence="1" type="ORF">B0T24DRAFT_379653</name>
</gene>
<proteinExistence type="predicted"/>
<accession>A0AAE0N170</accession>
<name>A0AAE0N170_9PEZI</name>